<evidence type="ECO:0000313" key="13">
    <source>
        <dbReference type="Proteomes" id="UP000231019"/>
    </source>
</evidence>
<dbReference type="SUPFAM" id="SSF51735">
    <property type="entry name" value="NAD(P)-binding Rossmann-fold domains"/>
    <property type="match status" value="1"/>
</dbReference>
<accession>A0A2M7G685</accession>
<dbReference type="NCBIfam" id="TIGR01179">
    <property type="entry name" value="galE"/>
    <property type="match status" value="1"/>
</dbReference>
<sequence>MTGIAVMGGAGYIGSHVVKYLQKQGLAPLIYDNLSGGHAPLNPNSPFIEGDIGDSEKLSYVFKKYAISAVMNFAGLIAVGESVSSPDRYYQNNVLKTLSLLDSVISAGIQNFIFSSTCAIYGTPQFLPLTEAHPFLPLSPYGRTKLAIEMALADYAHAFQNFNYVSLRYFNAAGADPEGELGECHEPETHLIPIIFEAISGKREQVFIHGTDYDTHDGTCIRDYIHVWDLAQAHLRALKFLREKKTSACFNLGNGHGFSVKEVIASIEKVTGREVPLVEGPPREGDPPVLVGSSEKAMQILGWKPQFSRLEDILSTAWLWHKKNNGQSTLPLKEKG</sequence>
<evidence type="ECO:0000256" key="4">
    <source>
        <dbReference type="ARBA" id="ARBA00007637"/>
    </source>
</evidence>
<dbReference type="EMBL" id="PFFQ01000023">
    <property type="protein sequence ID" value="PIW17557.1"/>
    <property type="molecule type" value="Genomic_DNA"/>
</dbReference>
<dbReference type="CDD" id="cd05247">
    <property type="entry name" value="UDP_G4E_1_SDR_e"/>
    <property type="match status" value="1"/>
</dbReference>
<dbReference type="InterPro" id="IPR005886">
    <property type="entry name" value="UDP_G4E"/>
</dbReference>
<comment type="similarity">
    <text evidence="4 10">Belongs to the NAD(P)-dependent epimerase/dehydratase family.</text>
</comment>
<dbReference type="AlphaFoldDB" id="A0A2M7G685"/>
<evidence type="ECO:0000256" key="2">
    <source>
        <dbReference type="ARBA" id="ARBA00001911"/>
    </source>
</evidence>
<evidence type="ECO:0000259" key="11">
    <source>
        <dbReference type="Pfam" id="PF01370"/>
    </source>
</evidence>
<evidence type="ECO:0000313" key="12">
    <source>
        <dbReference type="EMBL" id="PIW17557.1"/>
    </source>
</evidence>
<comment type="pathway">
    <text evidence="3 10">Carbohydrate metabolism; galactose metabolism.</text>
</comment>
<proteinExistence type="inferred from homology"/>
<comment type="catalytic activity">
    <reaction evidence="1 10">
        <text>UDP-alpha-D-glucose = UDP-alpha-D-galactose</text>
        <dbReference type="Rhea" id="RHEA:22168"/>
        <dbReference type="ChEBI" id="CHEBI:58885"/>
        <dbReference type="ChEBI" id="CHEBI:66914"/>
        <dbReference type="EC" id="5.1.3.2"/>
    </reaction>
</comment>
<dbReference type="Pfam" id="PF01370">
    <property type="entry name" value="Epimerase"/>
    <property type="match status" value="1"/>
</dbReference>
<keyword evidence="8 10" id="KW-0413">Isomerase</keyword>
<evidence type="ECO:0000256" key="1">
    <source>
        <dbReference type="ARBA" id="ARBA00000083"/>
    </source>
</evidence>
<protein>
    <recommendedName>
        <fullName evidence="6 10">UDP-glucose 4-epimerase</fullName>
        <ecNumber evidence="5 10">5.1.3.2</ecNumber>
    </recommendedName>
</protein>
<dbReference type="PANTHER" id="PTHR43725:SF53">
    <property type="entry name" value="UDP-ARABINOSE 4-EPIMERASE 1"/>
    <property type="match status" value="1"/>
</dbReference>
<comment type="subunit">
    <text evidence="10">Homodimer.</text>
</comment>
<dbReference type="Gene3D" id="3.40.50.720">
    <property type="entry name" value="NAD(P)-binding Rossmann-like Domain"/>
    <property type="match status" value="1"/>
</dbReference>
<evidence type="ECO:0000256" key="8">
    <source>
        <dbReference type="ARBA" id="ARBA00023235"/>
    </source>
</evidence>
<organism evidence="12 13">
    <name type="scientific">bacterium (Candidatus Blackallbacteria) CG17_big_fil_post_rev_8_21_14_2_50_48_46</name>
    <dbReference type="NCBI Taxonomy" id="2014261"/>
    <lineage>
        <taxon>Bacteria</taxon>
        <taxon>Candidatus Blackallbacteria</taxon>
    </lineage>
</organism>
<dbReference type="PANTHER" id="PTHR43725">
    <property type="entry name" value="UDP-GLUCOSE 4-EPIMERASE"/>
    <property type="match status" value="1"/>
</dbReference>
<name>A0A2M7G685_9BACT</name>
<comment type="cofactor">
    <cofactor evidence="2 10">
        <name>NAD(+)</name>
        <dbReference type="ChEBI" id="CHEBI:57540"/>
    </cofactor>
</comment>
<gene>
    <name evidence="12" type="primary">galE</name>
    <name evidence="12" type="ORF">COW36_08660</name>
</gene>
<dbReference type="UniPathway" id="UPA00214"/>
<dbReference type="Gene3D" id="3.90.25.10">
    <property type="entry name" value="UDP-galactose 4-epimerase, domain 1"/>
    <property type="match status" value="1"/>
</dbReference>
<comment type="caution">
    <text evidence="12">The sequence shown here is derived from an EMBL/GenBank/DDBJ whole genome shotgun (WGS) entry which is preliminary data.</text>
</comment>
<dbReference type="EC" id="5.1.3.2" evidence="5 10"/>
<keyword evidence="7 10" id="KW-0520">NAD</keyword>
<evidence type="ECO:0000256" key="7">
    <source>
        <dbReference type="ARBA" id="ARBA00023027"/>
    </source>
</evidence>
<evidence type="ECO:0000256" key="5">
    <source>
        <dbReference type="ARBA" id="ARBA00013189"/>
    </source>
</evidence>
<feature type="domain" description="NAD-dependent epimerase/dehydratase" evidence="11">
    <location>
        <begin position="4"/>
        <end position="253"/>
    </location>
</feature>
<reference evidence="12 13" key="1">
    <citation type="submission" date="2017-09" db="EMBL/GenBank/DDBJ databases">
        <title>Depth-based differentiation of microbial function through sediment-hosted aquifers and enrichment of novel symbionts in the deep terrestrial subsurface.</title>
        <authorList>
            <person name="Probst A.J."/>
            <person name="Ladd B."/>
            <person name="Jarett J.K."/>
            <person name="Geller-Mcgrath D.E."/>
            <person name="Sieber C.M."/>
            <person name="Emerson J.B."/>
            <person name="Anantharaman K."/>
            <person name="Thomas B.C."/>
            <person name="Malmstrom R."/>
            <person name="Stieglmeier M."/>
            <person name="Klingl A."/>
            <person name="Woyke T."/>
            <person name="Ryan C.M."/>
            <person name="Banfield J.F."/>
        </authorList>
    </citation>
    <scope>NUCLEOTIDE SEQUENCE [LARGE SCALE GENOMIC DNA]</scope>
    <source>
        <strain evidence="12">CG17_big_fil_post_rev_8_21_14_2_50_48_46</strain>
    </source>
</reference>
<dbReference type="Proteomes" id="UP000231019">
    <property type="component" value="Unassembled WGS sequence"/>
</dbReference>
<keyword evidence="9 10" id="KW-0119">Carbohydrate metabolism</keyword>
<evidence type="ECO:0000256" key="3">
    <source>
        <dbReference type="ARBA" id="ARBA00004947"/>
    </source>
</evidence>
<dbReference type="InterPro" id="IPR036291">
    <property type="entry name" value="NAD(P)-bd_dom_sf"/>
</dbReference>
<dbReference type="GO" id="GO:0033499">
    <property type="term" value="P:galactose catabolic process via UDP-galactose, Leloir pathway"/>
    <property type="evidence" value="ECO:0007669"/>
    <property type="project" value="TreeGrafter"/>
</dbReference>
<evidence type="ECO:0000256" key="10">
    <source>
        <dbReference type="RuleBase" id="RU366046"/>
    </source>
</evidence>
<evidence type="ECO:0000256" key="9">
    <source>
        <dbReference type="ARBA" id="ARBA00023277"/>
    </source>
</evidence>
<evidence type="ECO:0000256" key="6">
    <source>
        <dbReference type="ARBA" id="ARBA00018569"/>
    </source>
</evidence>
<dbReference type="GO" id="GO:0003978">
    <property type="term" value="F:UDP-glucose 4-epimerase activity"/>
    <property type="evidence" value="ECO:0007669"/>
    <property type="project" value="UniProtKB-UniRule"/>
</dbReference>
<dbReference type="InterPro" id="IPR001509">
    <property type="entry name" value="Epimerase_deHydtase"/>
</dbReference>